<gene>
    <name evidence="2" type="ORF">AU192_11990</name>
</gene>
<evidence type="ECO:0000313" key="3">
    <source>
        <dbReference type="Proteomes" id="UP000053707"/>
    </source>
</evidence>
<comment type="caution">
    <text evidence="2">The sequence shown here is derived from an EMBL/GenBank/DDBJ whole genome shotgun (WGS) entry which is preliminary data.</text>
</comment>
<keyword evidence="3" id="KW-1185">Reference proteome</keyword>
<name>A0A124EQR1_9MYCO</name>
<evidence type="ECO:0000259" key="1">
    <source>
        <dbReference type="Pfam" id="PF12867"/>
    </source>
</evidence>
<accession>A0A124EQR1</accession>
<dbReference type="Pfam" id="PF12867">
    <property type="entry name" value="DinB_2"/>
    <property type="match status" value="1"/>
</dbReference>
<dbReference type="EMBL" id="LQIR01000001">
    <property type="protein sequence ID" value="KUI21154.1"/>
    <property type="molecule type" value="Genomic_DNA"/>
</dbReference>
<dbReference type="Proteomes" id="UP000053707">
    <property type="component" value="Unassembled WGS sequence"/>
</dbReference>
<dbReference type="AlphaFoldDB" id="A0A124EQR1"/>
<sequence length="171" mass="19182">MTVDLQWQFELVWALADLHLAALADDDFLWEPAEVTWTVRPDADGVWRADWSATEPQPIPAPTIAWLTWHVDWWWSSAIDHLTGEAPREPGVVTWPGEGAAAVARLRHLADRWREVLTGVDPNAPSAYPWGEDSGHTVARTALWVNVELTKNTAEIGQLRLIRAAHRSKVG</sequence>
<dbReference type="RefSeq" id="WP_064393952.1">
    <property type="nucleotide sequence ID" value="NZ_LQIR01000001.1"/>
</dbReference>
<feature type="domain" description="DinB-like" evidence="1">
    <location>
        <begin position="8"/>
        <end position="156"/>
    </location>
</feature>
<reference evidence="2 3" key="1">
    <citation type="submission" date="2016-01" db="EMBL/GenBank/DDBJ databases">
        <authorList>
            <consortium name="TB Trials Study Group"/>
            <person name="Sutton G."/>
            <person name="Brinkac L."/>
            <person name="Sanka R."/>
            <person name="Adams M."/>
            <person name="Lau E.L."/>
            <person name="Macaden R."/>
            <person name="Grewal H.M.S."/>
        </authorList>
    </citation>
    <scope>NUCLEOTIDE SEQUENCE [LARGE SCALE GENOMIC DNA]</scope>
    <source>
        <strain evidence="2 3">IS-1744</strain>
    </source>
</reference>
<dbReference type="InterPro" id="IPR024775">
    <property type="entry name" value="DinB-like"/>
</dbReference>
<evidence type="ECO:0000313" key="2">
    <source>
        <dbReference type="EMBL" id="KUI21154.1"/>
    </source>
</evidence>
<organism evidence="2 3">
    <name type="scientific">Mycobacterium lehmannii</name>
    <dbReference type="NCBI Taxonomy" id="2048550"/>
    <lineage>
        <taxon>Bacteria</taxon>
        <taxon>Bacillati</taxon>
        <taxon>Actinomycetota</taxon>
        <taxon>Actinomycetes</taxon>
        <taxon>Mycobacteriales</taxon>
        <taxon>Mycobacteriaceae</taxon>
        <taxon>Mycobacterium</taxon>
    </lineage>
</organism>
<protein>
    <submittedName>
        <fullName evidence="2">Damage-inducible protein DinB</fullName>
    </submittedName>
</protein>
<proteinExistence type="predicted"/>